<organism evidence="4 5">
    <name type="scientific">Echria macrotheca</name>
    <dbReference type="NCBI Taxonomy" id="438768"/>
    <lineage>
        <taxon>Eukaryota</taxon>
        <taxon>Fungi</taxon>
        <taxon>Dikarya</taxon>
        <taxon>Ascomycota</taxon>
        <taxon>Pezizomycotina</taxon>
        <taxon>Sordariomycetes</taxon>
        <taxon>Sordariomycetidae</taxon>
        <taxon>Sordariales</taxon>
        <taxon>Schizotheciaceae</taxon>
        <taxon>Echria</taxon>
    </lineage>
</organism>
<dbReference type="EMBL" id="MU839829">
    <property type="protein sequence ID" value="KAK1758579.1"/>
    <property type="molecule type" value="Genomic_DNA"/>
</dbReference>
<dbReference type="InterPro" id="IPR050776">
    <property type="entry name" value="Ank_Repeat/CDKN_Inhibitor"/>
</dbReference>
<dbReference type="Gene3D" id="1.25.40.20">
    <property type="entry name" value="Ankyrin repeat-containing domain"/>
    <property type="match status" value="1"/>
</dbReference>
<keyword evidence="2 3" id="KW-0040">ANK repeat</keyword>
<evidence type="ECO:0000256" key="3">
    <source>
        <dbReference type="PROSITE-ProRule" id="PRU00023"/>
    </source>
</evidence>
<dbReference type="PROSITE" id="PS50297">
    <property type="entry name" value="ANK_REP_REGION"/>
    <property type="match status" value="1"/>
</dbReference>
<protein>
    <recommendedName>
        <fullName evidence="6">Ankyrin repeat domain-containing protein</fullName>
    </recommendedName>
</protein>
<dbReference type="PROSITE" id="PS50088">
    <property type="entry name" value="ANK_REPEAT"/>
    <property type="match status" value="1"/>
</dbReference>
<keyword evidence="1" id="KW-0677">Repeat</keyword>
<reference evidence="4" key="1">
    <citation type="submission" date="2023-06" db="EMBL/GenBank/DDBJ databases">
        <title>Genome-scale phylogeny and comparative genomics of the fungal order Sordariales.</title>
        <authorList>
            <consortium name="Lawrence Berkeley National Laboratory"/>
            <person name="Hensen N."/>
            <person name="Bonometti L."/>
            <person name="Westerberg I."/>
            <person name="Brannstrom I.O."/>
            <person name="Guillou S."/>
            <person name="Cros-Aarteil S."/>
            <person name="Calhoun S."/>
            <person name="Haridas S."/>
            <person name="Kuo A."/>
            <person name="Mondo S."/>
            <person name="Pangilinan J."/>
            <person name="Riley R."/>
            <person name="Labutti K."/>
            <person name="Andreopoulos B."/>
            <person name="Lipzen A."/>
            <person name="Chen C."/>
            <person name="Yanf M."/>
            <person name="Daum C."/>
            <person name="Ng V."/>
            <person name="Clum A."/>
            <person name="Steindorff A."/>
            <person name="Ohm R."/>
            <person name="Martin F."/>
            <person name="Silar P."/>
            <person name="Natvig D."/>
            <person name="Lalanne C."/>
            <person name="Gautier V."/>
            <person name="Ament-Velasquez S.L."/>
            <person name="Kruys A."/>
            <person name="Hutchinson M.I."/>
            <person name="Powell A.J."/>
            <person name="Barry K."/>
            <person name="Miller A.N."/>
            <person name="Grigoriev I.V."/>
            <person name="Debuchy R."/>
            <person name="Gladieux P."/>
            <person name="Thoren M.H."/>
            <person name="Johannesson H."/>
        </authorList>
    </citation>
    <scope>NUCLEOTIDE SEQUENCE</scope>
    <source>
        <strain evidence="4">PSN4</strain>
    </source>
</reference>
<feature type="repeat" description="ANK" evidence="3">
    <location>
        <begin position="90"/>
        <end position="122"/>
    </location>
</feature>
<dbReference type="Pfam" id="PF12796">
    <property type="entry name" value="Ank_2"/>
    <property type="match status" value="1"/>
</dbReference>
<dbReference type="InterPro" id="IPR036770">
    <property type="entry name" value="Ankyrin_rpt-contain_sf"/>
</dbReference>
<dbReference type="PANTHER" id="PTHR24201">
    <property type="entry name" value="ANK_REP_REGION DOMAIN-CONTAINING PROTEIN"/>
    <property type="match status" value="1"/>
</dbReference>
<dbReference type="InterPro" id="IPR002110">
    <property type="entry name" value="Ankyrin_rpt"/>
</dbReference>
<sequence length="172" mass="18069">MFISPDESRAISVHASQGEIVKLKRLVGDLAAREGVSTADVLGEARDDFQQTAAHMAAKAGQVRSIEALAEIIDDPARAAAFFNLANRFTGDRPVHTAMRAGYLDVLRALVRHGADPTVKNRFGDVVGDYLSGDFEEEGEVTAVVDAFVVARGEGGNTKKAGVDAGAGADDA</sequence>
<evidence type="ECO:0000256" key="1">
    <source>
        <dbReference type="ARBA" id="ARBA00022737"/>
    </source>
</evidence>
<comment type="caution">
    <text evidence="4">The sequence shown here is derived from an EMBL/GenBank/DDBJ whole genome shotgun (WGS) entry which is preliminary data.</text>
</comment>
<evidence type="ECO:0008006" key="6">
    <source>
        <dbReference type="Google" id="ProtNLM"/>
    </source>
</evidence>
<accession>A0AAJ0FEB7</accession>
<keyword evidence="5" id="KW-1185">Reference proteome</keyword>
<evidence type="ECO:0000313" key="5">
    <source>
        <dbReference type="Proteomes" id="UP001239445"/>
    </source>
</evidence>
<proteinExistence type="predicted"/>
<dbReference type="SUPFAM" id="SSF48403">
    <property type="entry name" value="Ankyrin repeat"/>
    <property type="match status" value="1"/>
</dbReference>
<dbReference type="AlphaFoldDB" id="A0AAJ0FEB7"/>
<dbReference type="SMART" id="SM00248">
    <property type="entry name" value="ANK"/>
    <property type="match status" value="2"/>
</dbReference>
<gene>
    <name evidence="4" type="ORF">QBC47DRAFT_145538</name>
</gene>
<evidence type="ECO:0000313" key="4">
    <source>
        <dbReference type="EMBL" id="KAK1758579.1"/>
    </source>
</evidence>
<name>A0AAJ0FEB7_9PEZI</name>
<evidence type="ECO:0000256" key="2">
    <source>
        <dbReference type="ARBA" id="ARBA00023043"/>
    </source>
</evidence>
<dbReference type="Proteomes" id="UP001239445">
    <property type="component" value="Unassembled WGS sequence"/>
</dbReference>